<evidence type="ECO:0000256" key="2">
    <source>
        <dbReference type="ARBA" id="ARBA00004496"/>
    </source>
</evidence>
<dbReference type="PROSITE" id="PS51350">
    <property type="entry name" value="PTS_HPR_DOM"/>
    <property type="match status" value="1"/>
</dbReference>
<dbReference type="PANTHER" id="PTHR33705:SF2">
    <property type="entry name" value="PHOSPHOCARRIER PROTEIN NPR"/>
    <property type="match status" value="1"/>
</dbReference>
<dbReference type="GO" id="GO:0005737">
    <property type="term" value="C:cytoplasm"/>
    <property type="evidence" value="ECO:0007669"/>
    <property type="project" value="UniProtKB-SubCell"/>
</dbReference>
<dbReference type="InterPro" id="IPR035895">
    <property type="entry name" value="HPr-like_sf"/>
</dbReference>
<dbReference type="Proteomes" id="UP000283314">
    <property type="component" value="Unassembled WGS sequence"/>
</dbReference>
<sequence length="85" mass="9165">MKSFKHNIKDELGLHARPASVLATEAKKYSSKITVTANDKTVDGASMIGLMTMALKHGQEITINIEGDDEDNAYAGLQALCQESV</sequence>
<dbReference type="PRINTS" id="PR00107">
    <property type="entry name" value="PHOSPHOCPHPR"/>
</dbReference>
<comment type="subcellular location">
    <subcellularLocation>
        <location evidence="2">Cytoplasm</location>
    </subcellularLocation>
</comment>
<reference evidence="9 10" key="1">
    <citation type="submission" date="2018-08" db="EMBL/GenBank/DDBJ databases">
        <title>A genome reference for cultivated species of the human gut microbiota.</title>
        <authorList>
            <person name="Zou Y."/>
            <person name="Xue W."/>
            <person name="Luo G."/>
        </authorList>
    </citation>
    <scope>NUCLEOTIDE SEQUENCE [LARGE SCALE GENOMIC DNA]</scope>
    <source>
        <strain evidence="8 9">AF37-4</strain>
        <strain evidence="7 10">AM44-11BH</strain>
    </source>
</reference>
<evidence type="ECO:0000256" key="4">
    <source>
        <dbReference type="ARBA" id="ARBA00022490"/>
    </source>
</evidence>
<dbReference type="GO" id="GO:0009401">
    <property type="term" value="P:phosphoenolpyruvate-dependent sugar phosphotransferase system"/>
    <property type="evidence" value="ECO:0007669"/>
    <property type="project" value="UniProtKB-KW"/>
</dbReference>
<evidence type="ECO:0000313" key="8">
    <source>
        <dbReference type="EMBL" id="RHL43539.1"/>
    </source>
</evidence>
<dbReference type="EMBL" id="QSFD01000011">
    <property type="protein sequence ID" value="RHA17138.1"/>
    <property type="molecule type" value="Genomic_DNA"/>
</dbReference>
<evidence type="ECO:0000313" key="10">
    <source>
        <dbReference type="Proteomes" id="UP000284779"/>
    </source>
</evidence>
<dbReference type="InterPro" id="IPR050399">
    <property type="entry name" value="HPr"/>
</dbReference>
<dbReference type="NCBIfam" id="TIGR01003">
    <property type="entry name" value="PTS_HPr_family"/>
    <property type="match status" value="1"/>
</dbReference>
<dbReference type="Gene3D" id="3.30.1340.10">
    <property type="entry name" value="HPr-like"/>
    <property type="match status" value="1"/>
</dbReference>
<gene>
    <name evidence="8" type="ORF">DW018_10520</name>
    <name evidence="7" type="ORF">DW944_10630</name>
</gene>
<feature type="domain" description="HPr" evidence="6">
    <location>
        <begin position="1"/>
        <end position="85"/>
    </location>
</feature>
<accession>A0A415L4X1</accession>
<name>A0A415L4X1_9FIRM</name>
<keyword evidence="10" id="KW-1185">Reference proteome</keyword>
<evidence type="ECO:0000256" key="1">
    <source>
        <dbReference type="ARBA" id="ARBA00003681"/>
    </source>
</evidence>
<dbReference type="SUPFAM" id="SSF55594">
    <property type="entry name" value="HPr-like"/>
    <property type="match status" value="1"/>
</dbReference>
<dbReference type="Proteomes" id="UP000284779">
    <property type="component" value="Unassembled WGS sequence"/>
</dbReference>
<organism evidence="8 9">
    <name type="scientific">Eubacterium ventriosum</name>
    <dbReference type="NCBI Taxonomy" id="39496"/>
    <lineage>
        <taxon>Bacteria</taxon>
        <taxon>Bacillati</taxon>
        <taxon>Bacillota</taxon>
        <taxon>Clostridia</taxon>
        <taxon>Eubacteriales</taxon>
        <taxon>Eubacteriaceae</taxon>
        <taxon>Eubacterium</taxon>
    </lineage>
</organism>
<dbReference type="Pfam" id="PF00381">
    <property type="entry name" value="PTS-HPr"/>
    <property type="match status" value="1"/>
</dbReference>
<dbReference type="InterPro" id="IPR001020">
    <property type="entry name" value="PTS_HPr_His_P_site"/>
</dbReference>
<comment type="function">
    <text evidence="1">General (non sugar-specific) component of the phosphoenolpyruvate-dependent sugar phosphotransferase system (sugar PTS). This major carbohydrate active-transport system catalyzes the phosphorylation of incoming sugar substrates concomitantly with their translocation across the cell membrane. The phosphoryl group from phosphoenolpyruvate (PEP) is transferred to the phosphoryl carrier protein HPr by enzyme I. Phospho-HPr then transfers it to the PTS EIIA domain.</text>
</comment>
<proteinExistence type="predicted"/>
<evidence type="ECO:0000313" key="7">
    <source>
        <dbReference type="EMBL" id="RHA17138.1"/>
    </source>
</evidence>
<evidence type="ECO:0000256" key="3">
    <source>
        <dbReference type="ARBA" id="ARBA00020422"/>
    </source>
</evidence>
<dbReference type="AlphaFoldDB" id="A0A415L4X1"/>
<evidence type="ECO:0000313" key="9">
    <source>
        <dbReference type="Proteomes" id="UP000283314"/>
    </source>
</evidence>
<evidence type="ECO:0000256" key="5">
    <source>
        <dbReference type="ARBA" id="ARBA00022683"/>
    </source>
</evidence>
<evidence type="ECO:0000259" key="6">
    <source>
        <dbReference type="PROSITE" id="PS51350"/>
    </source>
</evidence>
<dbReference type="GeneID" id="66467676"/>
<dbReference type="PANTHER" id="PTHR33705">
    <property type="entry name" value="PHOSPHOCARRIER PROTEIN HPR"/>
    <property type="match status" value="1"/>
</dbReference>
<dbReference type="CDD" id="cd00367">
    <property type="entry name" value="PTS-HPr_like"/>
    <property type="match status" value="1"/>
</dbReference>
<protein>
    <recommendedName>
        <fullName evidence="3">Phosphocarrier protein HPr</fullName>
    </recommendedName>
</protein>
<comment type="caution">
    <text evidence="8">The sequence shown here is derived from an EMBL/GenBank/DDBJ whole genome shotgun (WGS) entry which is preliminary data.</text>
</comment>
<dbReference type="EMBL" id="QROT01000008">
    <property type="protein sequence ID" value="RHL43539.1"/>
    <property type="molecule type" value="Genomic_DNA"/>
</dbReference>
<dbReference type="PROSITE" id="PS00369">
    <property type="entry name" value="PTS_HPR_HIS"/>
    <property type="match status" value="1"/>
</dbReference>
<keyword evidence="5" id="KW-0598">Phosphotransferase system</keyword>
<keyword evidence="4" id="KW-0963">Cytoplasm</keyword>
<dbReference type="RefSeq" id="WP_117971435.1">
    <property type="nucleotide sequence ID" value="NZ_CABJDQ010000008.1"/>
</dbReference>
<dbReference type="InterPro" id="IPR000032">
    <property type="entry name" value="HPr-like"/>
</dbReference>